<organism evidence="3 4">
    <name type="scientific">Nitrospira tepida</name>
    <dbReference type="NCBI Taxonomy" id="2973512"/>
    <lineage>
        <taxon>Bacteria</taxon>
        <taxon>Pseudomonadati</taxon>
        <taxon>Nitrospirota</taxon>
        <taxon>Nitrospiria</taxon>
        <taxon>Nitrospirales</taxon>
        <taxon>Nitrospiraceae</taxon>
        <taxon>Nitrospira</taxon>
    </lineage>
</organism>
<dbReference type="KEGG" id="nti:DNFV4_04586"/>
<dbReference type="SUPFAM" id="SSF109998">
    <property type="entry name" value="Triger factor/SurA peptide-binding domain-like"/>
    <property type="match status" value="1"/>
</dbReference>
<dbReference type="AlphaFoldDB" id="A0AA86T9M2"/>
<name>A0AA86T9M2_9BACT</name>
<dbReference type="Gene3D" id="1.10.8.1040">
    <property type="match status" value="1"/>
</dbReference>
<dbReference type="Pfam" id="PF00639">
    <property type="entry name" value="Rotamase"/>
    <property type="match status" value="1"/>
</dbReference>
<evidence type="ECO:0000256" key="1">
    <source>
        <dbReference type="PROSITE-ProRule" id="PRU00278"/>
    </source>
</evidence>
<dbReference type="Pfam" id="PF13624">
    <property type="entry name" value="SurA_N_3"/>
    <property type="match status" value="1"/>
</dbReference>
<dbReference type="RefSeq" id="WP_289271551.1">
    <property type="nucleotide sequence ID" value="NZ_OX365700.1"/>
</dbReference>
<keyword evidence="4" id="KW-1185">Reference proteome</keyword>
<reference evidence="3" key="1">
    <citation type="submission" date="2022-10" db="EMBL/GenBank/DDBJ databases">
        <authorList>
            <person name="Koch H."/>
        </authorList>
    </citation>
    <scope>NUCLEOTIDE SEQUENCE</scope>
    <source>
        <strain evidence="3">DNF</strain>
    </source>
</reference>
<dbReference type="GO" id="GO:0003755">
    <property type="term" value="F:peptidyl-prolyl cis-trans isomerase activity"/>
    <property type="evidence" value="ECO:0007669"/>
    <property type="project" value="UniProtKB-KW"/>
</dbReference>
<evidence type="ECO:0000313" key="4">
    <source>
        <dbReference type="Proteomes" id="UP001179121"/>
    </source>
</evidence>
<dbReference type="Proteomes" id="UP001179121">
    <property type="component" value="Chromosome"/>
</dbReference>
<dbReference type="InterPro" id="IPR023058">
    <property type="entry name" value="PPIase_PpiC_CS"/>
</dbReference>
<proteinExistence type="predicted"/>
<dbReference type="InterPro" id="IPR027304">
    <property type="entry name" value="Trigger_fact/SurA_dom_sf"/>
</dbReference>
<keyword evidence="1" id="KW-0697">Rotamase</keyword>
<dbReference type="PANTHER" id="PTHR47245:SF2">
    <property type="entry name" value="PEPTIDYL-PROLYL CIS-TRANS ISOMERASE HP_0175-RELATED"/>
    <property type="match status" value="1"/>
</dbReference>
<accession>A0AA86T9M2</accession>
<evidence type="ECO:0000313" key="3">
    <source>
        <dbReference type="EMBL" id="CAI4034142.1"/>
    </source>
</evidence>
<dbReference type="EMBL" id="OX365700">
    <property type="protein sequence ID" value="CAI4034142.1"/>
    <property type="molecule type" value="Genomic_DNA"/>
</dbReference>
<dbReference type="PANTHER" id="PTHR47245">
    <property type="entry name" value="PEPTIDYLPROLYL ISOMERASE"/>
    <property type="match status" value="1"/>
</dbReference>
<dbReference type="PROSITE" id="PS01096">
    <property type="entry name" value="PPIC_PPIASE_1"/>
    <property type="match status" value="1"/>
</dbReference>
<dbReference type="InterPro" id="IPR050245">
    <property type="entry name" value="PrsA_foldase"/>
</dbReference>
<dbReference type="SUPFAM" id="SSF54534">
    <property type="entry name" value="FKBP-like"/>
    <property type="match status" value="1"/>
</dbReference>
<protein>
    <submittedName>
        <fullName evidence="3">PpiC domain-containing protein</fullName>
    </submittedName>
</protein>
<dbReference type="InterPro" id="IPR046357">
    <property type="entry name" value="PPIase_dom_sf"/>
</dbReference>
<dbReference type="Gene3D" id="3.10.50.40">
    <property type="match status" value="1"/>
</dbReference>
<feature type="domain" description="PpiC" evidence="2">
    <location>
        <begin position="183"/>
        <end position="256"/>
    </location>
</feature>
<dbReference type="PROSITE" id="PS50198">
    <property type="entry name" value="PPIC_PPIASE_2"/>
    <property type="match status" value="1"/>
</dbReference>
<dbReference type="InterPro" id="IPR000297">
    <property type="entry name" value="PPIase_PpiC"/>
</dbReference>
<evidence type="ECO:0000259" key="2">
    <source>
        <dbReference type="PROSITE" id="PS50198"/>
    </source>
</evidence>
<keyword evidence="1" id="KW-0413">Isomerase</keyword>
<gene>
    <name evidence="3" type="ORF">DNFV4_04586</name>
</gene>
<sequence>MNRALSANSTTSAKADWRAEPALRRPLVRRPFVLGCLLSLIGLGVVGCQPASSDPPIVAIVNGRMITQEEFDYRWKELAEATRARYERAGGKRQFLEELITHELFMQEAKKLGLDQSQSIRDRTHQYREKLILDELVRQRVKTSVEVSKPEVDAYLAKHAHELLLPAKVRAAIIVSPNIFASKDIRRMLADGVDFGKLAVRFSVDQATRAKGGDLGPLRKGTARPELESVILSLRPGMISDPVKIDDLYYIVKVEGLDQETIQADLAIRERLRQELLNEKRRQRLDDLVAELKKTATIRYSTAAHHLTEPQHESTAAVSP</sequence>